<keyword evidence="4" id="KW-1003">Cell membrane</keyword>
<evidence type="ECO:0000313" key="11">
    <source>
        <dbReference type="Proteomes" id="UP001501169"/>
    </source>
</evidence>
<evidence type="ECO:0000313" key="10">
    <source>
        <dbReference type="EMBL" id="GAA0549850.1"/>
    </source>
</evidence>
<feature type="transmembrane region" description="Helical" evidence="8">
    <location>
        <begin position="215"/>
        <end position="233"/>
    </location>
</feature>
<dbReference type="RefSeq" id="WP_226766612.1">
    <property type="nucleotide sequence ID" value="NZ_BAAAEO010000002.1"/>
</dbReference>
<feature type="transmembrane region" description="Helical" evidence="8">
    <location>
        <begin position="175"/>
        <end position="195"/>
    </location>
</feature>
<evidence type="ECO:0000256" key="7">
    <source>
        <dbReference type="ARBA" id="ARBA00023136"/>
    </source>
</evidence>
<evidence type="ECO:0000256" key="1">
    <source>
        <dbReference type="ARBA" id="ARBA00004651"/>
    </source>
</evidence>
<keyword evidence="6 8" id="KW-1133">Transmembrane helix</keyword>
<proteinExistence type="inferred from homology"/>
<evidence type="ECO:0000256" key="3">
    <source>
        <dbReference type="ARBA" id="ARBA00022448"/>
    </source>
</evidence>
<dbReference type="SUPFAM" id="SSF103481">
    <property type="entry name" value="Multidrug resistance efflux transporter EmrE"/>
    <property type="match status" value="2"/>
</dbReference>
<feature type="transmembrane region" description="Helical" evidence="8">
    <location>
        <begin position="245"/>
        <end position="263"/>
    </location>
</feature>
<protein>
    <submittedName>
        <fullName evidence="10">EamA family transporter RarD</fullName>
    </submittedName>
</protein>
<reference evidence="10 11" key="1">
    <citation type="journal article" date="2019" name="Int. J. Syst. Evol. Microbiol.">
        <title>The Global Catalogue of Microorganisms (GCM) 10K type strain sequencing project: providing services to taxonomists for standard genome sequencing and annotation.</title>
        <authorList>
            <consortium name="The Broad Institute Genomics Platform"/>
            <consortium name="The Broad Institute Genome Sequencing Center for Infectious Disease"/>
            <person name="Wu L."/>
            <person name="Ma J."/>
        </authorList>
    </citation>
    <scope>NUCLEOTIDE SEQUENCE [LARGE SCALE GENOMIC DNA]</scope>
    <source>
        <strain evidence="10 11">JCM 14331</strain>
    </source>
</reference>
<keyword evidence="7 8" id="KW-0472">Membrane</keyword>
<comment type="similarity">
    <text evidence="2">Belongs to the EamA transporter family.</text>
</comment>
<evidence type="ECO:0000256" key="5">
    <source>
        <dbReference type="ARBA" id="ARBA00022692"/>
    </source>
</evidence>
<comment type="caution">
    <text evidence="10">The sequence shown here is derived from an EMBL/GenBank/DDBJ whole genome shotgun (WGS) entry which is preliminary data.</text>
</comment>
<feature type="domain" description="EamA" evidence="9">
    <location>
        <begin position="10"/>
        <end position="143"/>
    </location>
</feature>
<evidence type="ECO:0000256" key="2">
    <source>
        <dbReference type="ARBA" id="ARBA00007362"/>
    </source>
</evidence>
<feature type="transmembrane region" description="Helical" evidence="8">
    <location>
        <begin position="152"/>
        <end position="168"/>
    </location>
</feature>
<dbReference type="InterPro" id="IPR037185">
    <property type="entry name" value="EmrE-like"/>
</dbReference>
<keyword evidence="3" id="KW-0813">Transport</keyword>
<evidence type="ECO:0000256" key="4">
    <source>
        <dbReference type="ARBA" id="ARBA00022475"/>
    </source>
</evidence>
<dbReference type="Proteomes" id="UP001501169">
    <property type="component" value="Unassembled WGS sequence"/>
</dbReference>
<dbReference type="PANTHER" id="PTHR22911:SF137">
    <property type="entry name" value="SOLUTE CARRIER FAMILY 35 MEMBER G2-RELATED"/>
    <property type="match status" value="1"/>
</dbReference>
<dbReference type="InterPro" id="IPR004626">
    <property type="entry name" value="RarD"/>
</dbReference>
<dbReference type="InterPro" id="IPR000620">
    <property type="entry name" value="EamA_dom"/>
</dbReference>
<dbReference type="PANTHER" id="PTHR22911">
    <property type="entry name" value="ACYL-MALONYL CONDENSING ENZYME-RELATED"/>
    <property type="match status" value="1"/>
</dbReference>
<organism evidence="10 11">
    <name type="scientific">Rheinheimera aquimaris</name>
    <dbReference type="NCBI Taxonomy" id="412437"/>
    <lineage>
        <taxon>Bacteria</taxon>
        <taxon>Pseudomonadati</taxon>
        <taxon>Pseudomonadota</taxon>
        <taxon>Gammaproteobacteria</taxon>
        <taxon>Chromatiales</taxon>
        <taxon>Chromatiaceae</taxon>
        <taxon>Rheinheimera</taxon>
    </lineage>
</organism>
<feature type="transmembrane region" description="Helical" evidence="8">
    <location>
        <begin position="74"/>
        <end position="93"/>
    </location>
</feature>
<feature type="transmembrane region" description="Helical" evidence="8">
    <location>
        <begin position="105"/>
        <end position="122"/>
    </location>
</feature>
<sequence length="304" mass="34177">MSLSREQKLGGIFAASAYSLWGLAPLYFKQIDFIPATEILLHRIVWSFVLLLLLILALKQSAKLMAVVRQPKMLAWLLLCALLLGGNWGLFIWAVNSNHMLDASLGYYINPLLNVLLGMLFLNERLRKLQWAAVALALSGVLIQLITFGSLPWIALTLAGSFAIYGLMRKKLAVDAISGLFLESLLLLPLALWFWSQHADSSAANLLHNSWQLNVYLVAAGLVTTVPLLCFIAGARRLQLSTMGFFQYIGPSCMFVFGVWLYHEPFASERLLTFALIWLALFFYTLDAWQFNRFSRRQALARSG</sequence>
<accession>A0ABN1DQU4</accession>
<feature type="transmembrane region" description="Helical" evidence="8">
    <location>
        <begin position="40"/>
        <end position="58"/>
    </location>
</feature>
<evidence type="ECO:0000256" key="8">
    <source>
        <dbReference type="SAM" id="Phobius"/>
    </source>
</evidence>
<dbReference type="NCBIfam" id="TIGR00688">
    <property type="entry name" value="rarD"/>
    <property type="match status" value="1"/>
</dbReference>
<name>A0ABN1DQU4_9GAMM</name>
<feature type="transmembrane region" description="Helical" evidence="8">
    <location>
        <begin position="269"/>
        <end position="289"/>
    </location>
</feature>
<dbReference type="Pfam" id="PF00892">
    <property type="entry name" value="EamA"/>
    <property type="match status" value="1"/>
</dbReference>
<feature type="transmembrane region" description="Helical" evidence="8">
    <location>
        <begin position="9"/>
        <end position="28"/>
    </location>
</feature>
<evidence type="ECO:0000259" key="9">
    <source>
        <dbReference type="Pfam" id="PF00892"/>
    </source>
</evidence>
<keyword evidence="11" id="KW-1185">Reference proteome</keyword>
<gene>
    <name evidence="10" type="primary">rarD</name>
    <name evidence="10" type="ORF">GCM10009098_16900</name>
</gene>
<keyword evidence="5 8" id="KW-0812">Transmembrane</keyword>
<comment type="subcellular location">
    <subcellularLocation>
        <location evidence="1">Cell membrane</location>
        <topology evidence="1">Multi-pass membrane protein</topology>
    </subcellularLocation>
</comment>
<dbReference type="EMBL" id="BAAAEO010000002">
    <property type="protein sequence ID" value="GAA0549850.1"/>
    <property type="molecule type" value="Genomic_DNA"/>
</dbReference>
<evidence type="ECO:0000256" key="6">
    <source>
        <dbReference type="ARBA" id="ARBA00022989"/>
    </source>
</evidence>